<keyword evidence="2" id="KW-0090">Biological rhythms</keyword>
<dbReference type="InterPro" id="IPR038606">
    <property type="entry name" value="To_sf"/>
</dbReference>
<accession>W5J9A2</accession>
<dbReference type="SMART" id="SM00700">
    <property type="entry name" value="JHBP"/>
    <property type="match status" value="1"/>
</dbReference>
<evidence type="ECO:0000313" key="4">
    <source>
        <dbReference type="EMBL" id="ETN59369.1"/>
    </source>
</evidence>
<dbReference type="FunCoup" id="W5J9A2">
    <property type="interactions" value="34"/>
</dbReference>
<reference evidence="5" key="4">
    <citation type="submission" date="2015-06" db="UniProtKB">
        <authorList>
            <consortium name="EnsemblMetazoa"/>
        </authorList>
    </citation>
    <scope>IDENTIFICATION</scope>
</reference>
<comment type="similarity">
    <text evidence="3">Belongs to the TO family.</text>
</comment>
<dbReference type="PANTHER" id="PTHR11008">
    <property type="entry name" value="PROTEIN TAKEOUT-LIKE PROTEIN"/>
    <property type="match status" value="1"/>
</dbReference>
<keyword evidence="6" id="KW-1185">Reference proteome</keyword>
<evidence type="ECO:0000256" key="1">
    <source>
        <dbReference type="ARBA" id="ARBA00022729"/>
    </source>
</evidence>
<dbReference type="Pfam" id="PF06585">
    <property type="entry name" value="JHBP"/>
    <property type="match status" value="1"/>
</dbReference>
<organism evidence="4">
    <name type="scientific">Anopheles darlingi</name>
    <name type="common">Mosquito</name>
    <dbReference type="NCBI Taxonomy" id="43151"/>
    <lineage>
        <taxon>Eukaryota</taxon>
        <taxon>Metazoa</taxon>
        <taxon>Ecdysozoa</taxon>
        <taxon>Arthropoda</taxon>
        <taxon>Hexapoda</taxon>
        <taxon>Insecta</taxon>
        <taxon>Pterygota</taxon>
        <taxon>Neoptera</taxon>
        <taxon>Endopterygota</taxon>
        <taxon>Diptera</taxon>
        <taxon>Nematocera</taxon>
        <taxon>Culicoidea</taxon>
        <taxon>Culicidae</taxon>
        <taxon>Anophelinae</taxon>
        <taxon>Anopheles</taxon>
    </lineage>
</organism>
<gene>
    <name evidence="4" type="ORF">AND_009026</name>
</gene>
<dbReference type="GO" id="GO:0005615">
    <property type="term" value="C:extracellular space"/>
    <property type="evidence" value="ECO:0007669"/>
    <property type="project" value="TreeGrafter"/>
</dbReference>
<dbReference type="VEuPathDB" id="VectorBase:ADAR2_006848"/>
<evidence type="ECO:0000256" key="3">
    <source>
        <dbReference type="ARBA" id="ARBA00060902"/>
    </source>
</evidence>
<evidence type="ECO:0008006" key="7">
    <source>
        <dbReference type="Google" id="ProtNLM"/>
    </source>
</evidence>
<dbReference type="OMA" id="NINMTFR"/>
<dbReference type="HOGENOM" id="CLU_998257_0_0_1"/>
<dbReference type="PANTHER" id="PTHR11008:SF32">
    <property type="entry name" value="CIRCADIAN CLOCK-CONTROLLED PROTEIN DAYWAKE-RELATED"/>
    <property type="match status" value="1"/>
</dbReference>
<dbReference type="EnsemblMetazoa" id="ADAC009026-RA">
    <property type="protein sequence ID" value="ADAC009026-PA"/>
    <property type="gene ID" value="ADAC009026"/>
</dbReference>
<dbReference type="Gene3D" id="3.15.10.30">
    <property type="entry name" value="Haemolymph juvenile hormone binding protein"/>
    <property type="match status" value="1"/>
</dbReference>
<name>W5J9A2_ANODA</name>
<dbReference type="AlphaFoldDB" id="W5J9A2"/>
<reference evidence="4" key="3">
    <citation type="journal article" date="2013" name="Nucleic Acids Res.">
        <title>The genome of Anopheles darlingi, the main neotropical malaria vector.</title>
        <authorList>
            <person name="Marinotti O."/>
            <person name="Cerqueira G.C."/>
            <person name="de Almeida L.G."/>
            <person name="Ferro M.I."/>
            <person name="Loreto E.L."/>
            <person name="Zaha A."/>
            <person name="Teixeira S.M."/>
            <person name="Wespiser A.R."/>
            <person name="Almeida E Silva A."/>
            <person name="Schlindwein A.D."/>
            <person name="Pacheco A.C."/>
            <person name="Silva A.L."/>
            <person name="Graveley B.R."/>
            <person name="Walenz B.P."/>
            <person name="Lima Bde A."/>
            <person name="Ribeiro C.A."/>
            <person name="Nunes-Silva C.G."/>
            <person name="de Carvalho C.R."/>
            <person name="Soares C.M."/>
            <person name="de Menezes C.B."/>
            <person name="Matiolli C."/>
            <person name="Caffrey D."/>
            <person name="Araujo D.A."/>
            <person name="de Oliveira D.M."/>
            <person name="Golenbock D."/>
            <person name="Grisard E.C."/>
            <person name="Fantinatti-Garboggini F."/>
            <person name="de Carvalho F.M."/>
            <person name="Barcellos F.G."/>
            <person name="Prosdocimi F."/>
            <person name="May G."/>
            <person name="Azevedo Junior G.M."/>
            <person name="Guimaraes G.M."/>
            <person name="Goldman G.H."/>
            <person name="Padilha I.Q."/>
            <person name="Batista Jda S."/>
            <person name="Ferro J.A."/>
            <person name="Ribeiro J.M."/>
            <person name="Fietto J.L."/>
            <person name="Dabbas K.M."/>
            <person name="Cerdeira L."/>
            <person name="Agnez-Lima L.F."/>
            <person name="Brocchi M."/>
            <person name="de Carvalho M.O."/>
            <person name="Teixeira Mde M."/>
            <person name="Diniz Maia Mde M."/>
            <person name="Goldman M.H."/>
            <person name="Cruz Schneider M.P."/>
            <person name="Felipe M.S."/>
            <person name="Hungria M."/>
            <person name="Nicolas M.F."/>
            <person name="Pereira M."/>
            <person name="Montes M.A."/>
            <person name="Cantao M.E."/>
            <person name="Vincentz M."/>
            <person name="Rafael M.S."/>
            <person name="Silverman N."/>
            <person name="Stoco P.H."/>
            <person name="Souza R.C."/>
            <person name="Vicentini R."/>
            <person name="Gazzinelli R.T."/>
            <person name="Neves Rde O."/>
            <person name="Silva R."/>
            <person name="Astolfi-Filho S."/>
            <person name="Maciel T.E."/>
            <person name="Urmenyi T.P."/>
            <person name="Tadei W.P."/>
            <person name="Camargo E.P."/>
            <person name="de Vasconcelos A.T."/>
        </authorList>
    </citation>
    <scope>NUCLEOTIDE SEQUENCE</scope>
</reference>
<dbReference type="eggNOG" id="ENOG502S3CX">
    <property type="taxonomic scope" value="Eukaryota"/>
</dbReference>
<protein>
    <recommendedName>
        <fullName evidence="7">Protein takeout</fullName>
    </recommendedName>
</protein>
<dbReference type="VEuPathDB" id="VectorBase:ADAC009026"/>
<reference evidence="4" key="2">
    <citation type="submission" date="2010-05" db="EMBL/GenBank/DDBJ databases">
        <authorList>
            <person name="Almeida L.G."/>
            <person name="Nicolas M.F."/>
            <person name="Souza R.C."/>
            <person name="Vasconcelos A.T.R."/>
        </authorList>
    </citation>
    <scope>NUCLEOTIDE SEQUENCE</scope>
</reference>
<proteinExistence type="inferred from homology"/>
<keyword evidence="1" id="KW-0732">Signal</keyword>
<dbReference type="InterPro" id="IPR010562">
    <property type="entry name" value="Haemolymph_juvenile_hormone-bd"/>
</dbReference>
<dbReference type="FunFam" id="3.15.10.30:FF:000001">
    <property type="entry name" value="Takeout-like protein 1"/>
    <property type="match status" value="1"/>
</dbReference>
<dbReference type="EMBL" id="ADMH02002090">
    <property type="protein sequence ID" value="ETN59369.1"/>
    <property type="molecule type" value="Genomic_DNA"/>
</dbReference>
<evidence type="ECO:0000256" key="2">
    <source>
        <dbReference type="ARBA" id="ARBA00023108"/>
    </source>
</evidence>
<dbReference type="STRING" id="43151.W5J9A2"/>
<evidence type="ECO:0000313" key="6">
    <source>
        <dbReference type="Proteomes" id="UP000000673"/>
    </source>
</evidence>
<dbReference type="GO" id="GO:0007623">
    <property type="term" value="P:circadian rhythm"/>
    <property type="evidence" value="ECO:0007669"/>
    <property type="project" value="UniProtKB-ARBA"/>
</dbReference>
<dbReference type="Proteomes" id="UP000000673">
    <property type="component" value="Unassembled WGS sequence"/>
</dbReference>
<evidence type="ECO:0000313" key="5">
    <source>
        <dbReference type="EnsemblMetazoa" id="ADAC009026-PA"/>
    </source>
</evidence>
<sequence length="279" mass="32180">MKCRYRLDSPLFTSQPDLSSPLIPHHHQRHCHSTGALHCRRLNRRRWRREFSWTEQSNKVLHKFPETGAPRAVNGAIKLLKDGLPEFGIMPLEPLAVDTITINQGGPSAPITLRQHFTGIQLSYLTNSTILKYRTDLKKLIIKAEAITPRIQFAGNYTMDGRILLLPITGKGKANITLHRLKSHHELIGELVERDGGEKFMYIRKYLVHFDPKLVTFDFENLFNGDAALGKTMNQVLNDNWEVVFQELRSAYEDTFGYIFRKISNQIFLKVPMNKIFPE</sequence>
<reference evidence="4 6" key="1">
    <citation type="journal article" date="2010" name="BMC Genomics">
        <title>Combination of measures distinguishes pre-miRNAs from other stem-loops in the genome of the newly sequenced Anopheles darlingi.</title>
        <authorList>
            <person name="Mendes N.D."/>
            <person name="Freitas A.T."/>
            <person name="Vasconcelos A.T."/>
            <person name="Sagot M.F."/>
        </authorList>
    </citation>
    <scope>NUCLEOTIDE SEQUENCE</scope>
</reference>